<dbReference type="NCBIfam" id="TIGR02429">
    <property type="entry name" value="pcaI_scoA_fam"/>
    <property type="match status" value="1"/>
</dbReference>
<dbReference type="InterPro" id="IPR038425">
    <property type="entry name" value="GAT_sf"/>
</dbReference>
<dbReference type="InterPro" id="IPR012792">
    <property type="entry name" value="3-oxoacid_CoA-transf_A"/>
</dbReference>
<dbReference type="EC" id="2.8.3.5" evidence="4"/>
<dbReference type="PROSITE" id="PS50179">
    <property type="entry name" value="VHS"/>
    <property type="match status" value="1"/>
</dbReference>
<dbReference type="CDD" id="cd03565">
    <property type="entry name" value="VHS_Tom1_like"/>
    <property type="match status" value="1"/>
</dbReference>
<evidence type="ECO:0000256" key="13">
    <source>
        <dbReference type="SAM" id="MobiDB-lite"/>
    </source>
</evidence>
<dbReference type="PANTHER" id="PTHR13707">
    <property type="entry name" value="KETOACID-COENZYME A TRANSFERASE"/>
    <property type="match status" value="1"/>
</dbReference>
<evidence type="ECO:0000256" key="8">
    <source>
        <dbReference type="ARBA" id="ARBA00022946"/>
    </source>
</evidence>
<evidence type="ECO:0000256" key="10">
    <source>
        <dbReference type="ARBA" id="ARBA00054372"/>
    </source>
</evidence>
<dbReference type="InterPro" id="IPR004163">
    <property type="entry name" value="CoA_transf_BS"/>
</dbReference>
<dbReference type="PROSITE" id="PS50909">
    <property type="entry name" value="GAT"/>
    <property type="match status" value="1"/>
</dbReference>
<comment type="pathway">
    <text evidence="2">Ketone metabolism; succinyl-CoA degradation; acetoacetyl-CoA from succinyl-CoA: step 1/1.</text>
</comment>
<dbReference type="VEuPathDB" id="VectorBase:AEPI000578"/>
<dbReference type="Pfam" id="PF01144">
    <property type="entry name" value="CoA_trans"/>
    <property type="match status" value="2"/>
</dbReference>
<feature type="compositionally biased region" description="Low complexity" evidence="13">
    <location>
        <begin position="492"/>
        <end position="505"/>
    </location>
</feature>
<dbReference type="PANTHER" id="PTHR13707:SF23">
    <property type="entry name" value="SUCCINYL-COA:3-KETOACID-COENZYME A TRANSFERASE"/>
    <property type="match status" value="1"/>
</dbReference>
<accession>A0A182P0Z6</accession>
<evidence type="ECO:0000256" key="11">
    <source>
        <dbReference type="ARBA" id="ARBA00075112"/>
    </source>
</evidence>
<feature type="region of interest" description="Disordered" evidence="13">
    <location>
        <begin position="381"/>
        <end position="402"/>
    </location>
</feature>
<evidence type="ECO:0000256" key="12">
    <source>
        <dbReference type="SAM" id="Coils"/>
    </source>
</evidence>
<dbReference type="CDD" id="cd14233">
    <property type="entry name" value="GAT_TOM1_like"/>
    <property type="match status" value="1"/>
</dbReference>
<dbReference type="UniPathway" id="UPA00929">
    <property type="reaction ID" value="UER00894"/>
</dbReference>
<feature type="domain" description="GAT" evidence="15">
    <location>
        <begin position="212"/>
        <end position="300"/>
    </location>
</feature>
<dbReference type="Pfam" id="PF03127">
    <property type="entry name" value="GAT"/>
    <property type="match status" value="1"/>
</dbReference>
<feature type="region of interest" description="Disordered" evidence="13">
    <location>
        <begin position="171"/>
        <end position="213"/>
    </location>
</feature>
<feature type="compositionally biased region" description="Polar residues" evidence="13">
    <location>
        <begin position="381"/>
        <end position="400"/>
    </location>
</feature>
<dbReference type="InterPro" id="IPR004152">
    <property type="entry name" value="GAT_dom"/>
</dbReference>
<evidence type="ECO:0000256" key="5">
    <source>
        <dbReference type="ARBA" id="ARBA00022448"/>
    </source>
</evidence>
<evidence type="ECO:0000259" key="15">
    <source>
        <dbReference type="PROSITE" id="PS50909"/>
    </source>
</evidence>
<feature type="coiled-coil region" evidence="12">
    <location>
        <begin position="274"/>
        <end position="301"/>
    </location>
</feature>
<feature type="domain" description="VHS" evidence="14">
    <location>
        <begin position="23"/>
        <end position="156"/>
    </location>
</feature>
<evidence type="ECO:0000256" key="3">
    <source>
        <dbReference type="ARBA" id="ARBA00007154"/>
    </source>
</evidence>
<keyword evidence="5" id="KW-0813">Transport</keyword>
<feature type="region of interest" description="Disordered" evidence="13">
    <location>
        <begin position="491"/>
        <end position="512"/>
    </location>
</feature>
<dbReference type="PROSITE" id="PS01274">
    <property type="entry name" value="COA_TRANSF_2"/>
    <property type="match status" value="1"/>
</dbReference>
<dbReference type="EnsemblMetazoa" id="AEPI000578-RA">
    <property type="protein sequence ID" value="AEPI000578-PA"/>
    <property type="gene ID" value="AEPI000578"/>
</dbReference>
<organism evidence="16 17">
    <name type="scientific">Anopheles epiroticus</name>
    <dbReference type="NCBI Taxonomy" id="199890"/>
    <lineage>
        <taxon>Eukaryota</taxon>
        <taxon>Metazoa</taxon>
        <taxon>Ecdysozoa</taxon>
        <taxon>Arthropoda</taxon>
        <taxon>Hexapoda</taxon>
        <taxon>Insecta</taxon>
        <taxon>Pterygota</taxon>
        <taxon>Neoptera</taxon>
        <taxon>Endopterygota</taxon>
        <taxon>Diptera</taxon>
        <taxon>Nematocera</taxon>
        <taxon>Culicoidea</taxon>
        <taxon>Culicidae</taxon>
        <taxon>Anophelinae</taxon>
        <taxon>Anopheles</taxon>
    </lineage>
</organism>
<dbReference type="InterPro" id="IPR004165">
    <property type="entry name" value="CoA_trans_fam_I"/>
</dbReference>
<dbReference type="Gene3D" id="1.20.58.160">
    <property type="match status" value="1"/>
</dbReference>
<dbReference type="GO" id="GO:0035091">
    <property type="term" value="F:phosphatidylinositol binding"/>
    <property type="evidence" value="ECO:0007669"/>
    <property type="project" value="InterPro"/>
</dbReference>
<dbReference type="GO" id="GO:0005739">
    <property type="term" value="C:mitochondrion"/>
    <property type="evidence" value="ECO:0007669"/>
    <property type="project" value="UniProtKB-SubCell"/>
</dbReference>
<dbReference type="STRING" id="199890.A0A182P0Z6"/>
<dbReference type="Proteomes" id="UP000075885">
    <property type="component" value="Unassembled WGS sequence"/>
</dbReference>
<dbReference type="InterPro" id="IPR004164">
    <property type="entry name" value="CoA_transf_AS"/>
</dbReference>
<comment type="similarity">
    <text evidence="3">Belongs to the 3-oxoacid CoA-transferase family.</text>
</comment>
<protein>
    <recommendedName>
        <fullName evidence="11">3-oxoacid CoA-transferase</fullName>
        <ecNumber evidence="4">2.8.3.5</ecNumber>
    </recommendedName>
    <alternativeName>
        <fullName evidence="11">3-oxoacid CoA-transferase</fullName>
    </alternativeName>
</protein>
<dbReference type="SUPFAM" id="SSF89009">
    <property type="entry name" value="GAT-like domain"/>
    <property type="match status" value="1"/>
</dbReference>
<evidence type="ECO:0000313" key="17">
    <source>
        <dbReference type="Proteomes" id="UP000075885"/>
    </source>
</evidence>
<keyword evidence="7" id="KW-0653">Protein transport</keyword>
<comment type="subcellular location">
    <subcellularLocation>
        <location evidence="1">Mitochondrion</location>
    </subcellularLocation>
</comment>
<dbReference type="InterPro" id="IPR037171">
    <property type="entry name" value="NagB/RpiA_transferase-like"/>
</dbReference>
<dbReference type="FunFam" id="3.40.1080.10:FF:000001">
    <property type="entry name" value="Succinyl-coa:3-ketoacid-coenzyme a transferase subunit b"/>
    <property type="match status" value="1"/>
</dbReference>
<dbReference type="InterPro" id="IPR002014">
    <property type="entry name" value="VHS_dom"/>
</dbReference>
<comment type="function">
    <text evidence="10">Key enzyme for ketone body catabolism. Transfers the CoA moiety from succinate to acetoacetate. Formation of the enzyme-CoA intermediate proceeds via an unstable anhydride species formed between the carboxylate groups of the enzyme and substrate.</text>
</comment>
<evidence type="ECO:0000256" key="1">
    <source>
        <dbReference type="ARBA" id="ARBA00004173"/>
    </source>
</evidence>
<evidence type="ECO:0000256" key="9">
    <source>
        <dbReference type="ARBA" id="ARBA00023128"/>
    </source>
</evidence>
<keyword evidence="6" id="KW-0808">Transferase</keyword>
<keyword evidence="17" id="KW-1185">Reference proteome</keyword>
<evidence type="ECO:0000313" key="16">
    <source>
        <dbReference type="EnsemblMetazoa" id="AEPI000578-PA"/>
    </source>
</evidence>
<dbReference type="Pfam" id="PF00790">
    <property type="entry name" value="VHS"/>
    <property type="match status" value="1"/>
</dbReference>
<evidence type="ECO:0000256" key="6">
    <source>
        <dbReference type="ARBA" id="ARBA00022679"/>
    </source>
</evidence>
<keyword evidence="9" id="KW-0496">Mitochondrion</keyword>
<evidence type="ECO:0000256" key="2">
    <source>
        <dbReference type="ARBA" id="ARBA00004753"/>
    </source>
</evidence>
<dbReference type="InterPro" id="IPR012791">
    <property type="entry name" value="3-oxoacid_CoA-transf_B"/>
</dbReference>
<evidence type="ECO:0000256" key="4">
    <source>
        <dbReference type="ARBA" id="ARBA00012490"/>
    </source>
</evidence>
<evidence type="ECO:0000259" key="14">
    <source>
        <dbReference type="PROSITE" id="PS50179"/>
    </source>
</evidence>
<dbReference type="FunFam" id="3.40.1080.10:FF:000002">
    <property type="entry name" value="Succinyl-CoA:3-ketoacid-coenzyme A transferase, mitochondrial"/>
    <property type="match status" value="1"/>
</dbReference>
<dbReference type="SUPFAM" id="SSF48464">
    <property type="entry name" value="ENTH/VHS domain"/>
    <property type="match status" value="1"/>
</dbReference>
<dbReference type="GO" id="GO:0015031">
    <property type="term" value="P:protein transport"/>
    <property type="evidence" value="ECO:0007669"/>
    <property type="project" value="UniProtKB-KW"/>
</dbReference>
<dbReference type="PROSITE" id="PS01273">
    <property type="entry name" value="COA_TRANSF_1"/>
    <property type="match status" value="1"/>
</dbReference>
<dbReference type="NCBIfam" id="TIGR02428">
    <property type="entry name" value="pcaJ_scoB_fam"/>
    <property type="match status" value="1"/>
</dbReference>
<keyword evidence="12" id="KW-0175">Coiled coil</keyword>
<dbReference type="Gene3D" id="3.40.1080.10">
    <property type="entry name" value="Glutaconate Coenzyme A-transferase"/>
    <property type="match status" value="2"/>
</dbReference>
<dbReference type="AlphaFoldDB" id="A0A182P0Z6"/>
<evidence type="ECO:0000256" key="7">
    <source>
        <dbReference type="ARBA" id="ARBA00022927"/>
    </source>
</evidence>
<dbReference type="GO" id="GO:0043130">
    <property type="term" value="F:ubiquitin binding"/>
    <property type="evidence" value="ECO:0007669"/>
    <property type="project" value="InterPro"/>
</dbReference>
<reference evidence="17" key="1">
    <citation type="submission" date="2013-03" db="EMBL/GenBank/DDBJ databases">
        <title>The Genome Sequence of Anopheles epiroticus epiroticus2.</title>
        <authorList>
            <consortium name="The Broad Institute Genomics Platform"/>
            <person name="Neafsey D.E."/>
            <person name="Howell P."/>
            <person name="Walker B."/>
            <person name="Young S.K."/>
            <person name="Zeng Q."/>
            <person name="Gargeya S."/>
            <person name="Fitzgerald M."/>
            <person name="Haas B."/>
            <person name="Abouelleil A."/>
            <person name="Allen A.W."/>
            <person name="Alvarado L."/>
            <person name="Arachchi H.M."/>
            <person name="Berlin A.M."/>
            <person name="Chapman S.B."/>
            <person name="Gainer-Dewar J."/>
            <person name="Goldberg J."/>
            <person name="Griggs A."/>
            <person name="Gujja S."/>
            <person name="Hansen M."/>
            <person name="Howarth C."/>
            <person name="Imamovic A."/>
            <person name="Ireland A."/>
            <person name="Larimer J."/>
            <person name="McCowan C."/>
            <person name="Murphy C."/>
            <person name="Pearson M."/>
            <person name="Poon T.W."/>
            <person name="Priest M."/>
            <person name="Roberts A."/>
            <person name="Saif S."/>
            <person name="Shea T."/>
            <person name="Sisk P."/>
            <person name="Sykes S."/>
            <person name="Wortman J."/>
            <person name="Nusbaum C."/>
            <person name="Birren B."/>
        </authorList>
    </citation>
    <scope>NUCLEOTIDE SEQUENCE [LARGE SCALE GENOMIC DNA]</scope>
    <source>
        <strain evidence="17">Epiroticus2</strain>
    </source>
</reference>
<dbReference type="Gene3D" id="1.25.40.90">
    <property type="match status" value="1"/>
</dbReference>
<dbReference type="GO" id="GO:0008260">
    <property type="term" value="F:succinyl-CoA:3-oxo-acid CoA-transferase activity"/>
    <property type="evidence" value="ECO:0007669"/>
    <property type="project" value="UniProtKB-EC"/>
</dbReference>
<dbReference type="SMART" id="SM00288">
    <property type="entry name" value="VHS"/>
    <property type="match status" value="1"/>
</dbReference>
<dbReference type="SMART" id="SM00882">
    <property type="entry name" value="CoA_trans"/>
    <property type="match status" value="2"/>
</dbReference>
<dbReference type="InterPro" id="IPR008942">
    <property type="entry name" value="ENTH_VHS"/>
</dbReference>
<name>A0A182P0Z6_9DIPT</name>
<sequence length="1038" mass="110935">MAVMLQKNNFLILFSFRSPVEQATDASLASENWALNMEICDMINESSDGARDAMKAIRKRLTQNAGKNYTVIMYTLTVLETCVKNCGKAFHVLVANKEFIQELVKLIGPKNDPPPIVQEKVLSLIQIWADAFRSQPDLNGVVQVYQELKNKGIEFPATDLDAIAPIYTPQRSVPDGAPAAESTNTLPVSPHHHASQTPGSPAMPPPSSMSQDQIAKLQSELDIVAMNMSILGEMLTELKPGQEDAADYKLLTDLTSTCREMQSRIVELIGKVQHDELTAELLRLNDELNNLFLRHARYEKNRDPKNASSATPSAILGAALGAVEMRDPSLIDLSEEAGAASGGAPLANVSSQLAGLSLAAAGTTATASSQLAQLTSVTAQSGSSIGAKSPNRTAAASSNIPPDVVSDEFDMFAQSRNTTGDKEPSRLDLLGATTGNTAALDDIDNLEAQMAAAGAMGGGSDGAGAGTEESLTSKEFEKFLAERAAVAETLPTISTSSASNSPAATAKDRKKKSDETDGLLALTQVVGVTSRLNRRIFQLEISKVLACRYSTEKKRSKIYASADEAIADIPDGAKLLVGGFGLCGIPENLIAALVKQRKKDLTVVSNNAGVDTFGLGLLLKEKLIKRMIASYVGENAEFERQYLSGELELELTPQGTLAERIRAGGAGVPAFFTPTAYGTLVHEGGSPIKYGPGGTIEIASEPRPMQLFNGKPYIMEEAITGDFALVKAHVADEAGNLIFNKSARNFNPPMCKAAKVTIVEVEEIVPVGSLDPDQVHMPSVFVHRIIKGPSYEKRIERLRVRDTKKAGSVVSSTPAAKMRERIVKRVAMEYRDGMHINLGIGIPVLSSNYIPAGMNVLLQSENGILGLGPFPEKDQVDPDLINAGKETVTVLPGASYFSSDDSFAMIRGGHIDITVLGAMEVSQYGDLANWMIPGKLVKGMGGAMDLVAAPGTKVIVTMEHNAKDGSHKILSNCNLPVTGRNCVDMIITEKAVFNVDKERGLTLMELAEDCTVEEVITSTGCDFSVSPDLKKMAQVDDA</sequence>
<reference evidence="16" key="2">
    <citation type="submission" date="2020-05" db="UniProtKB">
        <authorList>
            <consortium name="EnsemblMetazoa"/>
        </authorList>
    </citation>
    <scope>IDENTIFICATION</scope>
    <source>
        <strain evidence="16">Epiroticus2</strain>
    </source>
</reference>
<keyword evidence="8" id="KW-0809">Transit peptide</keyword>
<dbReference type="SUPFAM" id="SSF100950">
    <property type="entry name" value="NagB/RpiA/CoA transferase-like"/>
    <property type="match status" value="2"/>
</dbReference>
<proteinExistence type="inferred from homology"/>